<dbReference type="HOGENOM" id="CLU_959941_0_0_1"/>
<keyword evidence="2" id="KW-0472">Membrane</keyword>
<feature type="compositionally biased region" description="Low complexity" evidence="1">
    <location>
        <begin position="18"/>
        <end position="38"/>
    </location>
</feature>
<dbReference type="RefSeq" id="XP_014173306.1">
    <property type="nucleotide sequence ID" value="XM_014317831.1"/>
</dbReference>
<keyword evidence="2" id="KW-1133">Transmembrane helix</keyword>
<evidence type="ECO:0000256" key="1">
    <source>
        <dbReference type="SAM" id="MobiDB-lite"/>
    </source>
</evidence>
<sequence length="290" mass="32807">MTETHTTTKNAVNTITESLPSATTSAPQTTSSSTSSKAPNHRSSSTAMFAAGCFMAVFSSAVFIFLIARLQWKRISPILAAVKMQWKRVFRALEGCHRWLVETAVSVMARMKKSTNQSTKRITRWFDSDFRDKSLPPIPSTTSERQPLSSEPLNLLSPSPMSSFVPIRALEPSPWPQPLEIRQYPFHYRPNLRREWRNFRPTGEQQQPAELPVVELPASPVPLQLLQARGLGVHQGADTMGNGYNSLDEPQIQQAQLQRLHRIQNMVHVVRPPALQQYRPYRKPLQRVAS</sequence>
<feature type="region of interest" description="Disordered" evidence="1">
    <location>
        <begin position="1"/>
        <end position="41"/>
    </location>
</feature>
<evidence type="ECO:0000256" key="2">
    <source>
        <dbReference type="SAM" id="Phobius"/>
    </source>
</evidence>
<feature type="region of interest" description="Disordered" evidence="1">
    <location>
        <begin position="133"/>
        <end position="153"/>
    </location>
</feature>
<keyword evidence="4" id="KW-1185">Reference proteome</keyword>
<evidence type="ECO:0000313" key="3">
    <source>
        <dbReference type="EMBL" id="EFX03824.1"/>
    </source>
</evidence>
<dbReference type="Proteomes" id="UP000007796">
    <property type="component" value="Unassembled WGS sequence"/>
</dbReference>
<reference evidence="3 4" key="1">
    <citation type="journal article" date="2011" name="Proc. Natl. Acad. Sci. U.S.A.">
        <title>Genome and transcriptome analyses of the mountain pine beetle-fungal symbiont Grosmannia clavigera, a lodgepole pine pathogen.</title>
        <authorList>
            <person name="DiGuistini S."/>
            <person name="Wang Y."/>
            <person name="Liao N.Y."/>
            <person name="Taylor G."/>
            <person name="Tanguay P."/>
            <person name="Feau N."/>
            <person name="Henrissat B."/>
            <person name="Chan S.K."/>
            <person name="Hesse-Orce U."/>
            <person name="Alamouti S.M."/>
            <person name="Tsui C.K.M."/>
            <person name="Docking R.T."/>
            <person name="Levasseur A."/>
            <person name="Haridas S."/>
            <person name="Robertson G."/>
            <person name="Birol I."/>
            <person name="Holt R.A."/>
            <person name="Marra M.A."/>
            <person name="Hamelin R.C."/>
            <person name="Hirst M."/>
            <person name="Jones S.J.M."/>
            <person name="Bohlmann J."/>
            <person name="Breuil C."/>
        </authorList>
    </citation>
    <scope>NUCLEOTIDE SEQUENCE [LARGE SCALE GENOMIC DNA]</scope>
    <source>
        <strain evidence="4">kw1407 / UAMH 11150</strain>
    </source>
</reference>
<accession>F0XD12</accession>
<dbReference type="AlphaFoldDB" id="F0XD12"/>
<evidence type="ECO:0000313" key="4">
    <source>
        <dbReference type="Proteomes" id="UP000007796"/>
    </source>
</evidence>
<protein>
    <submittedName>
        <fullName evidence="3">Uncharacterized protein</fullName>
    </submittedName>
</protein>
<proteinExistence type="predicted"/>
<dbReference type="InParanoid" id="F0XD12"/>
<organism evidence="4">
    <name type="scientific">Grosmannia clavigera (strain kw1407 / UAMH 11150)</name>
    <name type="common">Blue stain fungus</name>
    <name type="synonym">Graphiocladiella clavigera</name>
    <dbReference type="NCBI Taxonomy" id="655863"/>
    <lineage>
        <taxon>Eukaryota</taxon>
        <taxon>Fungi</taxon>
        <taxon>Dikarya</taxon>
        <taxon>Ascomycota</taxon>
        <taxon>Pezizomycotina</taxon>
        <taxon>Sordariomycetes</taxon>
        <taxon>Sordariomycetidae</taxon>
        <taxon>Ophiostomatales</taxon>
        <taxon>Ophiostomataceae</taxon>
        <taxon>Leptographium</taxon>
    </lineage>
</organism>
<gene>
    <name evidence="3" type="ORF">CMQ_752</name>
</gene>
<dbReference type="EMBL" id="GL629765">
    <property type="protein sequence ID" value="EFX03824.1"/>
    <property type="molecule type" value="Genomic_DNA"/>
</dbReference>
<feature type="compositionally biased region" description="Polar residues" evidence="1">
    <location>
        <begin position="1"/>
        <end position="17"/>
    </location>
</feature>
<name>F0XD12_GROCL</name>
<feature type="transmembrane region" description="Helical" evidence="2">
    <location>
        <begin position="47"/>
        <end position="68"/>
    </location>
</feature>
<keyword evidence="2" id="KW-0812">Transmembrane</keyword>
<dbReference type="GeneID" id="25981073"/>